<reference evidence="12" key="2">
    <citation type="submission" date="2020-09" db="EMBL/GenBank/DDBJ databases">
        <authorList>
            <person name="Sun Q."/>
            <person name="Kim S."/>
        </authorList>
    </citation>
    <scope>NUCLEOTIDE SEQUENCE</scope>
    <source>
        <strain evidence="12">KCTC 42097</strain>
    </source>
</reference>
<evidence type="ECO:0000256" key="4">
    <source>
        <dbReference type="ARBA" id="ARBA00022679"/>
    </source>
</evidence>
<reference evidence="12" key="1">
    <citation type="journal article" date="2014" name="Int. J. Syst. Evol. Microbiol.">
        <title>Complete genome sequence of Corynebacterium casei LMG S-19264T (=DSM 44701T), isolated from a smear-ripened cheese.</title>
        <authorList>
            <consortium name="US DOE Joint Genome Institute (JGI-PGF)"/>
            <person name="Walter F."/>
            <person name="Albersmeier A."/>
            <person name="Kalinowski J."/>
            <person name="Ruckert C."/>
        </authorList>
    </citation>
    <scope>NUCLEOTIDE SEQUENCE</scope>
    <source>
        <strain evidence="12">KCTC 42097</strain>
    </source>
</reference>
<sequence length="243" mass="25363">MQNLPRHAGTLLMRIRENAPRVHCLTNAVVKELTADGLTAIGAIPSMTENADEMPDFMDVSKALLVNLGTLDPARTEAIKTAVSLMAAAQKPFIIDPVKVEISESRLALAHTLCAQRPAAIRGNAAEIAALAPSAPSAALVTTGADDTIRWGGKSITVHNGDPLMGYVTGTGCLSGGVIAAFLTVEEDRMIAAACAMLVMGVAAEIARPQARGPGTFRAALLDALYSLDTETLIQHGRISQNG</sequence>
<dbReference type="UniPathway" id="UPA00060">
    <property type="reaction ID" value="UER00139"/>
</dbReference>
<evidence type="ECO:0000256" key="5">
    <source>
        <dbReference type="ARBA" id="ARBA00022723"/>
    </source>
</evidence>
<evidence type="ECO:0000256" key="8">
    <source>
        <dbReference type="ARBA" id="ARBA00022840"/>
    </source>
</evidence>
<dbReference type="GO" id="GO:0000287">
    <property type="term" value="F:magnesium ion binding"/>
    <property type="evidence" value="ECO:0007669"/>
    <property type="project" value="UniProtKB-UniRule"/>
</dbReference>
<evidence type="ECO:0000256" key="11">
    <source>
        <dbReference type="HAMAP-Rule" id="MF_00228"/>
    </source>
</evidence>
<evidence type="ECO:0000256" key="10">
    <source>
        <dbReference type="ARBA" id="ARBA00022977"/>
    </source>
</evidence>
<evidence type="ECO:0000256" key="3">
    <source>
        <dbReference type="ARBA" id="ARBA00004868"/>
    </source>
</evidence>
<keyword evidence="8 11" id="KW-0067">ATP-binding</keyword>
<dbReference type="Gene3D" id="3.40.1190.20">
    <property type="match status" value="2"/>
</dbReference>
<dbReference type="Proteomes" id="UP000641137">
    <property type="component" value="Unassembled WGS sequence"/>
</dbReference>
<keyword evidence="9 11" id="KW-0460">Magnesium</keyword>
<evidence type="ECO:0000256" key="2">
    <source>
        <dbReference type="ARBA" id="ARBA00001946"/>
    </source>
</evidence>
<comment type="similarity">
    <text evidence="11">Belongs to the Thz kinase family.</text>
</comment>
<keyword evidence="6 11" id="KW-0547">Nucleotide-binding</keyword>
<proteinExistence type="inferred from homology"/>
<keyword evidence="5 11" id="KW-0479">Metal-binding</keyword>
<comment type="caution">
    <text evidence="12">The sequence shown here is derived from an EMBL/GenBank/DDBJ whole genome shotgun (WGS) entry which is preliminary data.</text>
</comment>
<dbReference type="SUPFAM" id="SSF53613">
    <property type="entry name" value="Ribokinase-like"/>
    <property type="match status" value="1"/>
</dbReference>
<dbReference type="EC" id="2.7.1.50" evidence="11"/>
<dbReference type="GO" id="GO:0009229">
    <property type="term" value="P:thiamine diphosphate biosynthetic process"/>
    <property type="evidence" value="ECO:0007669"/>
    <property type="project" value="UniProtKB-UniRule"/>
</dbReference>
<evidence type="ECO:0000256" key="7">
    <source>
        <dbReference type="ARBA" id="ARBA00022777"/>
    </source>
</evidence>
<dbReference type="InterPro" id="IPR029056">
    <property type="entry name" value="Ribokinase-like"/>
</dbReference>
<evidence type="ECO:0000256" key="6">
    <source>
        <dbReference type="ARBA" id="ARBA00022741"/>
    </source>
</evidence>
<name>A0A8J3DND5_9HYPH</name>
<dbReference type="Pfam" id="PF02110">
    <property type="entry name" value="HK"/>
    <property type="match status" value="2"/>
</dbReference>
<protein>
    <recommendedName>
        <fullName evidence="11">Hydroxyethylthiazole kinase</fullName>
        <ecNumber evidence="11">2.7.1.50</ecNumber>
    </recommendedName>
    <alternativeName>
        <fullName evidence="11">4-methyl-5-beta-hydroxyethylthiazole kinase</fullName>
        <shortName evidence="11">TH kinase</shortName>
        <shortName evidence="11">Thz kinase</shortName>
    </alternativeName>
</protein>
<keyword evidence="10 11" id="KW-0784">Thiamine biosynthesis</keyword>
<comment type="function">
    <text evidence="11">Catalyzes the phosphorylation of the hydroxyl group of 4-methyl-5-beta-hydroxyethylthiazole (THZ).</text>
</comment>
<organism evidence="12 13">
    <name type="scientific">Limoniibacter endophyticus</name>
    <dbReference type="NCBI Taxonomy" id="1565040"/>
    <lineage>
        <taxon>Bacteria</taxon>
        <taxon>Pseudomonadati</taxon>
        <taxon>Pseudomonadota</taxon>
        <taxon>Alphaproteobacteria</taxon>
        <taxon>Hyphomicrobiales</taxon>
        <taxon>Bartonellaceae</taxon>
        <taxon>Limoniibacter</taxon>
    </lineage>
</organism>
<comment type="catalytic activity">
    <reaction evidence="1 11">
        <text>5-(2-hydroxyethyl)-4-methylthiazole + ATP = 4-methyl-5-(2-phosphooxyethyl)-thiazole + ADP + H(+)</text>
        <dbReference type="Rhea" id="RHEA:24212"/>
        <dbReference type="ChEBI" id="CHEBI:15378"/>
        <dbReference type="ChEBI" id="CHEBI:17957"/>
        <dbReference type="ChEBI" id="CHEBI:30616"/>
        <dbReference type="ChEBI" id="CHEBI:58296"/>
        <dbReference type="ChEBI" id="CHEBI:456216"/>
        <dbReference type="EC" id="2.7.1.50"/>
    </reaction>
</comment>
<evidence type="ECO:0000313" key="13">
    <source>
        <dbReference type="Proteomes" id="UP000641137"/>
    </source>
</evidence>
<dbReference type="GO" id="GO:0004417">
    <property type="term" value="F:hydroxyethylthiazole kinase activity"/>
    <property type="evidence" value="ECO:0007669"/>
    <property type="project" value="UniProtKB-UniRule"/>
</dbReference>
<keyword evidence="13" id="KW-1185">Reference proteome</keyword>
<evidence type="ECO:0000256" key="1">
    <source>
        <dbReference type="ARBA" id="ARBA00001771"/>
    </source>
</evidence>
<dbReference type="PRINTS" id="PR01099">
    <property type="entry name" value="HYETHTZKNASE"/>
</dbReference>
<dbReference type="GO" id="GO:0005524">
    <property type="term" value="F:ATP binding"/>
    <property type="evidence" value="ECO:0007669"/>
    <property type="project" value="UniProtKB-UniRule"/>
</dbReference>
<dbReference type="InterPro" id="IPR000417">
    <property type="entry name" value="Hyethyz_kinase"/>
</dbReference>
<accession>A0A8J3DND5</accession>
<comment type="cofactor">
    <cofactor evidence="2 11">
        <name>Mg(2+)</name>
        <dbReference type="ChEBI" id="CHEBI:18420"/>
    </cofactor>
</comment>
<keyword evidence="4 11" id="KW-0808">Transferase</keyword>
<evidence type="ECO:0000256" key="9">
    <source>
        <dbReference type="ARBA" id="ARBA00022842"/>
    </source>
</evidence>
<dbReference type="EMBL" id="BMZO01000003">
    <property type="protein sequence ID" value="GHC67551.1"/>
    <property type="molecule type" value="Genomic_DNA"/>
</dbReference>
<dbReference type="GO" id="GO:0009228">
    <property type="term" value="P:thiamine biosynthetic process"/>
    <property type="evidence" value="ECO:0007669"/>
    <property type="project" value="UniProtKB-KW"/>
</dbReference>
<dbReference type="RefSeq" id="WP_210310863.1">
    <property type="nucleotide sequence ID" value="NZ_BMZO01000003.1"/>
</dbReference>
<feature type="binding site" evidence="11">
    <location>
        <position position="122"/>
    </location>
    <ligand>
        <name>ATP</name>
        <dbReference type="ChEBI" id="CHEBI:30616"/>
    </ligand>
</feature>
<gene>
    <name evidence="11 12" type="primary">thiM</name>
    <name evidence="12" type="ORF">GCM10010136_11690</name>
</gene>
<feature type="binding site" evidence="11">
    <location>
        <position position="47"/>
    </location>
    <ligand>
        <name>substrate</name>
    </ligand>
</feature>
<keyword evidence="7 11" id="KW-0418">Kinase</keyword>
<dbReference type="AlphaFoldDB" id="A0A8J3DND5"/>
<dbReference type="PIRSF" id="PIRSF000513">
    <property type="entry name" value="Thz_kinase"/>
    <property type="match status" value="1"/>
</dbReference>
<dbReference type="HAMAP" id="MF_00228">
    <property type="entry name" value="Thz_kinase"/>
    <property type="match status" value="1"/>
</dbReference>
<feature type="binding site" evidence="11">
    <location>
        <position position="143"/>
    </location>
    <ligand>
        <name>ATP</name>
        <dbReference type="ChEBI" id="CHEBI:30616"/>
    </ligand>
</feature>
<feature type="binding site" evidence="11">
    <location>
        <position position="170"/>
    </location>
    <ligand>
        <name>substrate</name>
    </ligand>
</feature>
<evidence type="ECO:0000313" key="12">
    <source>
        <dbReference type="EMBL" id="GHC67551.1"/>
    </source>
</evidence>
<comment type="pathway">
    <text evidence="3 11">Cofactor biosynthesis; thiamine diphosphate biosynthesis; 4-methyl-5-(2-phosphoethyl)-thiazole from 5-(2-hydroxyethyl)-4-methylthiazole: step 1/1.</text>
</comment>
<dbReference type="CDD" id="cd01170">
    <property type="entry name" value="THZ_kinase"/>
    <property type="match status" value="1"/>
</dbReference>